<sequence>MDTCDPSGVTTTLPAFQEGMGYSTSPSVTSSLGCRMLLNLAARSCRFTRGRSEVRVERGPTRCGSTSSLPLETKGDLKFPLARSGAAGQTAEFINDLVTDEGRKRVSDRTRIKSVTVMESRIENQTRINTRSGIGSNVRTVSGSKSCGRTKLELRV</sequence>
<evidence type="ECO:0000313" key="2">
    <source>
        <dbReference type="Proteomes" id="UP000299102"/>
    </source>
</evidence>
<comment type="caution">
    <text evidence="1">The sequence shown here is derived from an EMBL/GenBank/DDBJ whole genome shotgun (WGS) entry which is preliminary data.</text>
</comment>
<name>A0A4C1WPM1_EUMVA</name>
<keyword evidence="2" id="KW-1185">Reference proteome</keyword>
<evidence type="ECO:0000313" key="1">
    <source>
        <dbReference type="EMBL" id="GBP53446.1"/>
    </source>
</evidence>
<accession>A0A4C1WPM1</accession>
<proteinExistence type="predicted"/>
<gene>
    <name evidence="1" type="ORF">EVAR_17521_1</name>
</gene>
<dbReference type="Proteomes" id="UP000299102">
    <property type="component" value="Unassembled WGS sequence"/>
</dbReference>
<dbReference type="AlphaFoldDB" id="A0A4C1WPM1"/>
<dbReference type="EMBL" id="BGZK01000625">
    <property type="protein sequence ID" value="GBP53446.1"/>
    <property type="molecule type" value="Genomic_DNA"/>
</dbReference>
<protein>
    <submittedName>
        <fullName evidence="1">Uncharacterized protein</fullName>
    </submittedName>
</protein>
<reference evidence="1 2" key="1">
    <citation type="journal article" date="2019" name="Commun. Biol.">
        <title>The bagworm genome reveals a unique fibroin gene that provides high tensile strength.</title>
        <authorList>
            <person name="Kono N."/>
            <person name="Nakamura H."/>
            <person name="Ohtoshi R."/>
            <person name="Tomita M."/>
            <person name="Numata K."/>
            <person name="Arakawa K."/>
        </authorList>
    </citation>
    <scope>NUCLEOTIDE SEQUENCE [LARGE SCALE GENOMIC DNA]</scope>
</reference>
<organism evidence="1 2">
    <name type="scientific">Eumeta variegata</name>
    <name type="common">Bagworm moth</name>
    <name type="synonym">Eumeta japonica</name>
    <dbReference type="NCBI Taxonomy" id="151549"/>
    <lineage>
        <taxon>Eukaryota</taxon>
        <taxon>Metazoa</taxon>
        <taxon>Ecdysozoa</taxon>
        <taxon>Arthropoda</taxon>
        <taxon>Hexapoda</taxon>
        <taxon>Insecta</taxon>
        <taxon>Pterygota</taxon>
        <taxon>Neoptera</taxon>
        <taxon>Endopterygota</taxon>
        <taxon>Lepidoptera</taxon>
        <taxon>Glossata</taxon>
        <taxon>Ditrysia</taxon>
        <taxon>Tineoidea</taxon>
        <taxon>Psychidae</taxon>
        <taxon>Oiketicinae</taxon>
        <taxon>Eumeta</taxon>
    </lineage>
</organism>